<dbReference type="Proteomes" id="UP000054279">
    <property type="component" value="Unassembled WGS sequence"/>
</dbReference>
<keyword evidence="3" id="KW-1185">Reference proteome</keyword>
<feature type="compositionally biased region" description="Polar residues" evidence="1">
    <location>
        <begin position="42"/>
        <end position="53"/>
    </location>
</feature>
<name>A0A0C9VFP2_SPHS4</name>
<organism evidence="2 3">
    <name type="scientific">Sphaerobolus stellatus (strain SS14)</name>
    <dbReference type="NCBI Taxonomy" id="990650"/>
    <lineage>
        <taxon>Eukaryota</taxon>
        <taxon>Fungi</taxon>
        <taxon>Dikarya</taxon>
        <taxon>Basidiomycota</taxon>
        <taxon>Agaricomycotina</taxon>
        <taxon>Agaricomycetes</taxon>
        <taxon>Phallomycetidae</taxon>
        <taxon>Geastrales</taxon>
        <taxon>Sphaerobolaceae</taxon>
        <taxon>Sphaerobolus</taxon>
    </lineage>
</organism>
<evidence type="ECO:0000313" key="2">
    <source>
        <dbReference type="EMBL" id="KIJ36231.1"/>
    </source>
</evidence>
<gene>
    <name evidence="2" type="ORF">M422DRAFT_34359</name>
</gene>
<dbReference type="EMBL" id="KN837180">
    <property type="protein sequence ID" value="KIJ36231.1"/>
    <property type="molecule type" value="Genomic_DNA"/>
</dbReference>
<sequence>MEYGVLQPGTADKVGMMSSIVDTVSSKPGPSVGHRILTQLNPHPTIPPSSRQCQPAIPQIA</sequence>
<evidence type="ECO:0000256" key="1">
    <source>
        <dbReference type="SAM" id="MobiDB-lite"/>
    </source>
</evidence>
<evidence type="ECO:0000313" key="3">
    <source>
        <dbReference type="Proteomes" id="UP000054279"/>
    </source>
</evidence>
<dbReference type="AlphaFoldDB" id="A0A0C9VFP2"/>
<proteinExistence type="predicted"/>
<accession>A0A0C9VFP2</accession>
<dbReference type="HOGENOM" id="CLU_2924195_0_0_1"/>
<reference evidence="2 3" key="1">
    <citation type="submission" date="2014-06" db="EMBL/GenBank/DDBJ databases">
        <title>Evolutionary Origins and Diversification of the Mycorrhizal Mutualists.</title>
        <authorList>
            <consortium name="DOE Joint Genome Institute"/>
            <consortium name="Mycorrhizal Genomics Consortium"/>
            <person name="Kohler A."/>
            <person name="Kuo A."/>
            <person name="Nagy L.G."/>
            <person name="Floudas D."/>
            <person name="Copeland A."/>
            <person name="Barry K.W."/>
            <person name="Cichocki N."/>
            <person name="Veneault-Fourrey C."/>
            <person name="LaButti K."/>
            <person name="Lindquist E.A."/>
            <person name="Lipzen A."/>
            <person name="Lundell T."/>
            <person name="Morin E."/>
            <person name="Murat C."/>
            <person name="Riley R."/>
            <person name="Ohm R."/>
            <person name="Sun H."/>
            <person name="Tunlid A."/>
            <person name="Henrissat B."/>
            <person name="Grigoriev I.V."/>
            <person name="Hibbett D.S."/>
            <person name="Martin F."/>
        </authorList>
    </citation>
    <scope>NUCLEOTIDE SEQUENCE [LARGE SCALE GENOMIC DNA]</scope>
    <source>
        <strain evidence="2 3">SS14</strain>
    </source>
</reference>
<feature type="region of interest" description="Disordered" evidence="1">
    <location>
        <begin position="42"/>
        <end position="61"/>
    </location>
</feature>
<protein>
    <submittedName>
        <fullName evidence="2">Uncharacterized protein</fullName>
    </submittedName>
</protein>